<keyword evidence="4" id="KW-0547">Nucleotide-binding</keyword>
<evidence type="ECO:0000313" key="8">
    <source>
        <dbReference type="EMBL" id="GAA3995413.1"/>
    </source>
</evidence>
<dbReference type="SUPFAM" id="SSF52540">
    <property type="entry name" value="P-loop containing nucleoside triphosphate hydrolases"/>
    <property type="match status" value="1"/>
</dbReference>
<evidence type="ECO:0000256" key="1">
    <source>
        <dbReference type="ARBA" id="ARBA00005417"/>
    </source>
</evidence>
<dbReference type="InterPro" id="IPR027417">
    <property type="entry name" value="P-loop_NTPase"/>
</dbReference>
<feature type="domain" description="ABC transporter" evidence="7">
    <location>
        <begin position="48"/>
        <end position="305"/>
    </location>
</feature>
<evidence type="ECO:0000256" key="2">
    <source>
        <dbReference type="ARBA" id="ARBA00022448"/>
    </source>
</evidence>
<dbReference type="Gene3D" id="3.40.50.300">
    <property type="entry name" value="P-loop containing nucleotide triphosphate hydrolases"/>
    <property type="match status" value="1"/>
</dbReference>
<dbReference type="Pfam" id="PF08352">
    <property type="entry name" value="oligo_HPY"/>
    <property type="match status" value="1"/>
</dbReference>
<evidence type="ECO:0000259" key="7">
    <source>
        <dbReference type="PROSITE" id="PS50893"/>
    </source>
</evidence>
<sequence>MNKPLGNCSFPLWGKAGMGAGLVEQGAGGAGSHPNPPPKEERAGQPLVQAHDLAKTFDVSAPWLNRVIERKPRQLLHAVDGVGFTIERGTTLALVGESGCGKSTVARLLVGLYAPTRGGFTFDGQDAHAAFKGRDARAMRRRIQMIFQDPYASLNPRWRVQDIVGEPLREHGLVTERGALRERVAQLLTSVGLAAADMAKFAHQFSGGQRQRISIARALATEPEFLVCDEPTSALDVSVQAQVLNIMRDLQRARGLTYLFISHNLAVVRHVSDQVGVMYLGRLVELADKQRLFSAPRHPYTRMLLDAIPKMHDTGRARTPVQGEVPNPLDPPTGCAFHPRCPFANARCHSERPQMLAQEGGGLVACHAVEEGRI</sequence>
<organism evidence="8 9">
    <name type="scientific">Comamonas faecalis</name>
    <dbReference type="NCBI Taxonomy" id="1387849"/>
    <lineage>
        <taxon>Bacteria</taxon>
        <taxon>Pseudomonadati</taxon>
        <taxon>Pseudomonadota</taxon>
        <taxon>Betaproteobacteria</taxon>
        <taxon>Burkholderiales</taxon>
        <taxon>Comamonadaceae</taxon>
        <taxon>Comamonas</taxon>
    </lineage>
</organism>
<dbReference type="GO" id="GO:0005524">
    <property type="term" value="F:ATP binding"/>
    <property type="evidence" value="ECO:0007669"/>
    <property type="project" value="UniProtKB-KW"/>
</dbReference>
<keyword evidence="3" id="KW-1003">Cell membrane</keyword>
<dbReference type="InterPro" id="IPR050319">
    <property type="entry name" value="ABC_transp_ATP-bind"/>
</dbReference>
<keyword evidence="3" id="KW-0472">Membrane</keyword>
<accession>A0ABP7RCW1</accession>
<comment type="similarity">
    <text evidence="1">Belongs to the ABC transporter superfamily.</text>
</comment>
<dbReference type="PROSITE" id="PS00211">
    <property type="entry name" value="ABC_TRANSPORTER_1"/>
    <property type="match status" value="1"/>
</dbReference>
<dbReference type="PANTHER" id="PTHR43776:SF7">
    <property type="entry name" value="D,D-DIPEPTIDE TRANSPORT ATP-BINDING PROTEIN DDPF-RELATED"/>
    <property type="match status" value="1"/>
</dbReference>
<dbReference type="SMART" id="SM00382">
    <property type="entry name" value="AAA"/>
    <property type="match status" value="1"/>
</dbReference>
<name>A0ABP7RCW1_9BURK</name>
<dbReference type="PANTHER" id="PTHR43776">
    <property type="entry name" value="TRANSPORT ATP-BINDING PROTEIN"/>
    <property type="match status" value="1"/>
</dbReference>
<evidence type="ECO:0000256" key="4">
    <source>
        <dbReference type="ARBA" id="ARBA00022741"/>
    </source>
</evidence>
<dbReference type="InterPro" id="IPR003593">
    <property type="entry name" value="AAA+_ATPase"/>
</dbReference>
<feature type="region of interest" description="Disordered" evidence="6">
    <location>
        <begin position="23"/>
        <end position="44"/>
    </location>
</feature>
<dbReference type="Pfam" id="PF00005">
    <property type="entry name" value="ABC_tran"/>
    <property type="match status" value="1"/>
</dbReference>
<dbReference type="InterPro" id="IPR003439">
    <property type="entry name" value="ABC_transporter-like_ATP-bd"/>
</dbReference>
<comment type="caution">
    <text evidence="8">The sequence shown here is derived from an EMBL/GenBank/DDBJ whole genome shotgun (WGS) entry which is preliminary data.</text>
</comment>
<evidence type="ECO:0000256" key="5">
    <source>
        <dbReference type="ARBA" id="ARBA00022840"/>
    </source>
</evidence>
<proteinExistence type="inferred from homology"/>
<dbReference type="EMBL" id="BAABBP010000014">
    <property type="protein sequence ID" value="GAA3995413.1"/>
    <property type="molecule type" value="Genomic_DNA"/>
</dbReference>
<dbReference type="PROSITE" id="PS50893">
    <property type="entry name" value="ABC_TRANSPORTER_2"/>
    <property type="match status" value="1"/>
</dbReference>
<dbReference type="InterPro" id="IPR013563">
    <property type="entry name" value="Oligopep_ABC_C"/>
</dbReference>
<keyword evidence="9" id="KW-1185">Reference proteome</keyword>
<dbReference type="Proteomes" id="UP001501627">
    <property type="component" value="Unassembled WGS sequence"/>
</dbReference>
<protein>
    <submittedName>
        <fullName evidence="8">Dipeptide ABC transporter ATP-binding protein</fullName>
    </submittedName>
</protein>
<reference evidence="9" key="1">
    <citation type="journal article" date="2019" name="Int. J. Syst. Evol. Microbiol.">
        <title>The Global Catalogue of Microorganisms (GCM) 10K type strain sequencing project: providing services to taxonomists for standard genome sequencing and annotation.</title>
        <authorList>
            <consortium name="The Broad Institute Genomics Platform"/>
            <consortium name="The Broad Institute Genome Sequencing Center for Infectious Disease"/>
            <person name="Wu L."/>
            <person name="Ma J."/>
        </authorList>
    </citation>
    <scope>NUCLEOTIDE SEQUENCE [LARGE SCALE GENOMIC DNA]</scope>
    <source>
        <strain evidence="9">JCM 17561</strain>
    </source>
</reference>
<keyword evidence="5 8" id="KW-0067">ATP-binding</keyword>
<dbReference type="CDD" id="cd03257">
    <property type="entry name" value="ABC_NikE_OppD_transporters"/>
    <property type="match status" value="1"/>
</dbReference>
<gene>
    <name evidence="8" type="ORF">GCM10022279_18790</name>
</gene>
<keyword evidence="2" id="KW-0813">Transport</keyword>
<evidence type="ECO:0000256" key="3">
    <source>
        <dbReference type="ARBA" id="ARBA00022475"/>
    </source>
</evidence>
<evidence type="ECO:0000256" key="6">
    <source>
        <dbReference type="SAM" id="MobiDB-lite"/>
    </source>
</evidence>
<evidence type="ECO:0000313" key="9">
    <source>
        <dbReference type="Proteomes" id="UP001501627"/>
    </source>
</evidence>
<dbReference type="InterPro" id="IPR017871">
    <property type="entry name" value="ABC_transporter-like_CS"/>
</dbReference>
<dbReference type="NCBIfam" id="TIGR01727">
    <property type="entry name" value="oligo_HPY"/>
    <property type="match status" value="1"/>
</dbReference>